<feature type="transmembrane region" description="Helical" evidence="7">
    <location>
        <begin position="42"/>
        <end position="66"/>
    </location>
</feature>
<organism evidence="8 9">
    <name type="scientific">Anisodus tanguticus</name>
    <dbReference type="NCBI Taxonomy" id="243964"/>
    <lineage>
        <taxon>Eukaryota</taxon>
        <taxon>Viridiplantae</taxon>
        <taxon>Streptophyta</taxon>
        <taxon>Embryophyta</taxon>
        <taxon>Tracheophyta</taxon>
        <taxon>Spermatophyta</taxon>
        <taxon>Magnoliopsida</taxon>
        <taxon>eudicotyledons</taxon>
        <taxon>Gunneridae</taxon>
        <taxon>Pentapetalae</taxon>
        <taxon>asterids</taxon>
        <taxon>lamiids</taxon>
        <taxon>Solanales</taxon>
        <taxon>Solanaceae</taxon>
        <taxon>Solanoideae</taxon>
        <taxon>Hyoscyameae</taxon>
        <taxon>Anisodus</taxon>
    </lineage>
</organism>
<dbReference type="Gene3D" id="1.20.1250.20">
    <property type="entry name" value="MFS general substrate transporter like domains"/>
    <property type="match status" value="2"/>
</dbReference>
<reference evidence="8" key="1">
    <citation type="submission" date="2023-12" db="EMBL/GenBank/DDBJ databases">
        <title>Genome assembly of Anisodus tanguticus.</title>
        <authorList>
            <person name="Wang Y.-J."/>
        </authorList>
    </citation>
    <scope>NUCLEOTIDE SEQUENCE</scope>
    <source>
        <strain evidence="8">KB-2021</strain>
        <tissue evidence="8">Leaf</tissue>
    </source>
</reference>
<accession>A0AAE1RTC0</accession>
<dbReference type="AlphaFoldDB" id="A0AAE1RTC0"/>
<dbReference type="SUPFAM" id="SSF103473">
    <property type="entry name" value="MFS general substrate transporter"/>
    <property type="match status" value="1"/>
</dbReference>
<keyword evidence="9" id="KW-1185">Reference proteome</keyword>
<gene>
    <name evidence="8" type="ORF">RND71_023824</name>
</gene>
<comment type="similarity">
    <text evidence="6">Belongs to the major facilitator superfamily. Phosphate:H(+) symporter (TC 2.A.1.9) family.</text>
</comment>
<keyword evidence="4 7" id="KW-1133">Transmembrane helix</keyword>
<evidence type="ECO:0000256" key="4">
    <source>
        <dbReference type="ARBA" id="ARBA00022989"/>
    </source>
</evidence>
<dbReference type="Proteomes" id="UP001291623">
    <property type="component" value="Unassembled WGS sequence"/>
</dbReference>
<keyword evidence="5 7" id="KW-0472">Membrane</keyword>
<feature type="transmembrane region" description="Helical" evidence="7">
    <location>
        <begin position="520"/>
        <end position="543"/>
    </location>
</feature>
<feature type="transmembrane region" description="Helical" evidence="7">
    <location>
        <begin position="154"/>
        <end position="173"/>
    </location>
</feature>
<feature type="transmembrane region" description="Helical" evidence="7">
    <location>
        <begin position="395"/>
        <end position="415"/>
    </location>
</feature>
<dbReference type="PANTHER" id="PTHR11654">
    <property type="entry name" value="OLIGOPEPTIDE TRANSPORTER-RELATED"/>
    <property type="match status" value="1"/>
</dbReference>
<feature type="transmembrane region" description="Helical" evidence="7">
    <location>
        <begin position="435"/>
        <end position="455"/>
    </location>
</feature>
<keyword evidence="3 7" id="KW-0812">Transmembrane</keyword>
<evidence type="ECO:0000256" key="2">
    <source>
        <dbReference type="ARBA" id="ARBA00005982"/>
    </source>
</evidence>
<dbReference type="Pfam" id="PF00854">
    <property type="entry name" value="PTR2"/>
    <property type="match status" value="2"/>
</dbReference>
<sequence length="587" mass="65042">MSAVWFVPQYALLGVAEAAHTVGQIEFFYCLLPKSMSSMASAMYTIGTAVSSLVGSLLVSGVDWLSSTGETEVEERSRKGGLRTMPFIIVNESFERVASYGLQMNMIIYLMAFYHMSAATGTSILGIWTALSNGLAIVGAIISDSYLGRFKAVAVGSISTLIGMIILWLTAMIPQLKSSPCSQLQHVCNGPTALQLIVLFSSFGFMSLGAGFVRPCSIIFGADQLKKKENPENQRLIDSYFNWYYASIGISTIFAVTIIVYIQDRYGWQVGFGIPVILMFLSVSMFLIGSPLYIKVKAKESLLIGLLQVVVAAFRKRNTSLPLTYCGDYYHWPLGSEFLSPSNDFSLEQVESLKALIRVLPMWSTGFMIFVAMSQSFSVLQTRTMDRHMFPRFEIPAASFSVFMVIALTIWITFYDRVLVPLLSKYTGRPRGLSPVIRMGIGLMVSCMSMALSAITESIRRRRAIEERHEDDPSALLNMSAMWFVPQYALLGVAEAAHAVGQIEFFYSLLPKSMSSIASAMYTIGTAVASLVGSVLVSGVDWLSSTREWERKNIRGIRRRRKHLMCKVLPESESPFEVDECTSSVDT</sequence>
<evidence type="ECO:0000256" key="7">
    <source>
        <dbReference type="SAM" id="Phobius"/>
    </source>
</evidence>
<dbReference type="GO" id="GO:0022857">
    <property type="term" value="F:transmembrane transporter activity"/>
    <property type="evidence" value="ECO:0007669"/>
    <property type="project" value="InterPro"/>
</dbReference>
<name>A0AAE1RTC0_9SOLA</name>
<feature type="transmembrane region" description="Helical" evidence="7">
    <location>
        <begin position="122"/>
        <end position="142"/>
    </location>
</feature>
<evidence type="ECO:0000256" key="6">
    <source>
        <dbReference type="ARBA" id="ARBA00044504"/>
    </source>
</evidence>
<dbReference type="InterPro" id="IPR000109">
    <property type="entry name" value="POT_fam"/>
</dbReference>
<dbReference type="EMBL" id="JAVYJV010000012">
    <property type="protein sequence ID" value="KAK4358214.1"/>
    <property type="molecule type" value="Genomic_DNA"/>
</dbReference>
<feature type="transmembrane region" description="Helical" evidence="7">
    <location>
        <begin position="476"/>
        <end position="500"/>
    </location>
</feature>
<evidence type="ECO:0000256" key="1">
    <source>
        <dbReference type="ARBA" id="ARBA00004141"/>
    </source>
</evidence>
<proteinExistence type="inferred from homology"/>
<feature type="transmembrane region" description="Helical" evidence="7">
    <location>
        <begin position="243"/>
        <end position="262"/>
    </location>
</feature>
<comment type="caution">
    <text evidence="8">The sequence shown here is derived from an EMBL/GenBank/DDBJ whole genome shotgun (WGS) entry which is preliminary data.</text>
</comment>
<dbReference type="InterPro" id="IPR036259">
    <property type="entry name" value="MFS_trans_sf"/>
</dbReference>
<evidence type="ECO:0000256" key="3">
    <source>
        <dbReference type="ARBA" id="ARBA00022692"/>
    </source>
</evidence>
<feature type="transmembrane region" description="Helical" evidence="7">
    <location>
        <begin position="268"/>
        <end position="288"/>
    </location>
</feature>
<evidence type="ECO:0000313" key="9">
    <source>
        <dbReference type="Proteomes" id="UP001291623"/>
    </source>
</evidence>
<comment type="subcellular location">
    <subcellularLocation>
        <location evidence="1">Membrane</location>
        <topology evidence="1">Multi-pass membrane protein</topology>
    </subcellularLocation>
</comment>
<evidence type="ECO:0000256" key="5">
    <source>
        <dbReference type="ARBA" id="ARBA00023136"/>
    </source>
</evidence>
<feature type="transmembrane region" description="Helical" evidence="7">
    <location>
        <begin position="193"/>
        <end position="222"/>
    </location>
</feature>
<evidence type="ECO:0000313" key="8">
    <source>
        <dbReference type="EMBL" id="KAK4358214.1"/>
    </source>
</evidence>
<comment type="similarity">
    <text evidence="2">Belongs to the major facilitator superfamily. Proton-dependent oligopeptide transporter (POT/PTR) (TC 2.A.17) family.</text>
</comment>
<protein>
    <submittedName>
        <fullName evidence="8">Uncharacterized protein</fullName>
    </submittedName>
</protein>
<dbReference type="GO" id="GO:0016020">
    <property type="term" value="C:membrane"/>
    <property type="evidence" value="ECO:0007669"/>
    <property type="project" value="UniProtKB-SubCell"/>
</dbReference>